<dbReference type="AlphaFoldDB" id="A0A5B8R9H0"/>
<evidence type="ECO:0000313" key="1">
    <source>
        <dbReference type="EMBL" id="QEA03972.1"/>
    </source>
</evidence>
<accession>A0A5B8R9H0</accession>
<name>A0A5B8R9H0_9ZZZZ</name>
<dbReference type="EMBL" id="MN079078">
    <property type="protein sequence ID" value="QEA03972.1"/>
    <property type="molecule type" value="Genomic_DNA"/>
</dbReference>
<organism evidence="1">
    <name type="scientific">uncultured organism</name>
    <dbReference type="NCBI Taxonomy" id="155900"/>
    <lineage>
        <taxon>unclassified sequences</taxon>
        <taxon>environmental samples</taxon>
    </lineage>
</organism>
<proteinExistence type="predicted"/>
<protein>
    <submittedName>
        <fullName evidence="1">Uncharacterized protein</fullName>
    </submittedName>
</protein>
<reference evidence="1" key="1">
    <citation type="submission" date="2019-06" db="EMBL/GenBank/DDBJ databases">
        <authorList>
            <person name="Murdoch R.W."/>
            <person name="Fathepure B."/>
        </authorList>
    </citation>
    <scope>NUCLEOTIDE SEQUENCE</scope>
</reference>
<gene>
    <name evidence="1" type="ORF">KBTEX_00273</name>
</gene>
<sequence length="107" mass="12488">MAKTKFNKGKAYHGSDDVTEGKLKGETCLTDYFYFLCPKCEGKQILRVLEYEVRVHKEENEYNEFYEKKATEGFTLAFHLHCENCGFDDFTKISNIGLQQGDIREQQ</sequence>